<comment type="caution">
    <text evidence="2">The sequence shown here is derived from an EMBL/GenBank/DDBJ whole genome shotgun (WGS) entry which is preliminary data.</text>
</comment>
<evidence type="ECO:0000313" key="3">
    <source>
        <dbReference type="Proteomes" id="UP001548587"/>
    </source>
</evidence>
<evidence type="ECO:0008006" key="4">
    <source>
        <dbReference type="Google" id="ProtNLM"/>
    </source>
</evidence>
<gene>
    <name evidence="2" type="ORF">ABXL37_00655</name>
</gene>
<keyword evidence="3" id="KW-1185">Reference proteome</keyword>
<sequence>MKGFRCRGDAPFARRFTRKARQSTCRGDRRRETGTPCPASSRRGYDWNDDAVRWNIARRATKPHVAACGRFVRRESARFAGMLAVVLLRNEPPRQPAVFTPSFPEVIA</sequence>
<name>A0ABV2C149_9BURK</name>
<reference evidence="2 3" key="1">
    <citation type="submission" date="2024-06" db="EMBL/GenBank/DDBJ databases">
        <title>Burkholderia sola in Mexico.</title>
        <authorList>
            <person name="Estrada P."/>
        </authorList>
    </citation>
    <scope>NUCLEOTIDE SEQUENCE [LARGE SCALE GENOMIC DNA]</scope>
    <source>
        <strain evidence="2 3">CpTa8-5</strain>
    </source>
</reference>
<proteinExistence type="predicted"/>
<evidence type="ECO:0000313" key="2">
    <source>
        <dbReference type="EMBL" id="MET1472740.1"/>
    </source>
</evidence>
<accession>A0ABV2C149</accession>
<protein>
    <recommendedName>
        <fullName evidence="4">Transposase</fullName>
    </recommendedName>
</protein>
<feature type="region of interest" description="Disordered" evidence="1">
    <location>
        <begin position="18"/>
        <end position="42"/>
    </location>
</feature>
<dbReference type="Proteomes" id="UP001548587">
    <property type="component" value="Unassembled WGS sequence"/>
</dbReference>
<dbReference type="EMBL" id="JBEWCH010000001">
    <property type="protein sequence ID" value="MET1472740.1"/>
    <property type="molecule type" value="Genomic_DNA"/>
</dbReference>
<dbReference type="RefSeq" id="WP_209924205.1">
    <property type="nucleotide sequence ID" value="NZ_JBEWCH010000001.1"/>
</dbReference>
<organism evidence="2 3">
    <name type="scientific">Burkholderia sola</name>
    <dbReference type="NCBI Taxonomy" id="2843302"/>
    <lineage>
        <taxon>Bacteria</taxon>
        <taxon>Pseudomonadati</taxon>
        <taxon>Pseudomonadota</taxon>
        <taxon>Betaproteobacteria</taxon>
        <taxon>Burkholderiales</taxon>
        <taxon>Burkholderiaceae</taxon>
        <taxon>Burkholderia</taxon>
        <taxon>Burkholderia cepacia complex</taxon>
    </lineage>
</organism>
<evidence type="ECO:0000256" key="1">
    <source>
        <dbReference type="SAM" id="MobiDB-lite"/>
    </source>
</evidence>